<evidence type="ECO:0000313" key="2">
    <source>
        <dbReference type="Proteomes" id="UP000242849"/>
    </source>
</evidence>
<keyword evidence="2" id="KW-1185">Reference proteome</keyword>
<evidence type="ECO:0000313" key="1">
    <source>
        <dbReference type="EMBL" id="SEC75097.1"/>
    </source>
</evidence>
<sequence length="58" mass="6443">MNLLEHLQPLPTELLLAMAKGEVDVEAIAARLVADRGVDKRGKWIGFEASAREWGVDR</sequence>
<proteinExistence type="predicted"/>
<dbReference type="Proteomes" id="UP000242849">
    <property type="component" value="Unassembled WGS sequence"/>
</dbReference>
<dbReference type="AlphaFoldDB" id="A0A1H4V283"/>
<name>A0A1H4V283_PSEAG</name>
<dbReference type="EMBL" id="FNSC01000001">
    <property type="protein sequence ID" value="SEC75097.1"/>
    <property type="molecule type" value="Genomic_DNA"/>
</dbReference>
<gene>
    <name evidence="1" type="ORF">SAMN05421553_1381</name>
</gene>
<accession>A0A1H4V283</accession>
<protein>
    <submittedName>
        <fullName evidence="1">Uncharacterized protein</fullName>
    </submittedName>
</protein>
<dbReference type="RefSeq" id="WP_167360335.1">
    <property type="nucleotide sequence ID" value="NZ_CP156749.1"/>
</dbReference>
<organism evidence="1 2">
    <name type="scientific">Pseudomonas anguilliseptica</name>
    <dbReference type="NCBI Taxonomy" id="53406"/>
    <lineage>
        <taxon>Bacteria</taxon>
        <taxon>Pseudomonadati</taxon>
        <taxon>Pseudomonadota</taxon>
        <taxon>Gammaproteobacteria</taxon>
        <taxon>Pseudomonadales</taxon>
        <taxon>Pseudomonadaceae</taxon>
        <taxon>Pseudomonas</taxon>
    </lineage>
</organism>
<reference evidence="2" key="1">
    <citation type="submission" date="2016-10" db="EMBL/GenBank/DDBJ databases">
        <authorList>
            <person name="Varghese N."/>
            <person name="Submissions S."/>
        </authorList>
    </citation>
    <scope>NUCLEOTIDE SEQUENCE [LARGE SCALE GENOMIC DNA]</scope>
    <source>
        <strain evidence="2">DSM 12111</strain>
    </source>
</reference>